<gene>
    <name evidence="2" type="ORF">MYCFIDRAFT_200376</name>
</gene>
<dbReference type="OrthoDB" id="3646568at2759"/>
<evidence type="ECO:0000313" key="3">
    <source>
        <dbReference type="Proteomes" id="UP000016932"/>
    </source>
</evidence>
<dbReference type="EMBL" id="KB446564">
    <property type="protein sequence ID" value="EME78026.1"/>
    <property type="molecule type" value="Genomic_DNA"/>
</dbReference>
<dbReference type="KEGG" id="pfj:MYCFIDRAFT_200376"/>
<evidence type="ECO:0000313" key="2">
    <source>
        <dbReference type="EMBL" id="EME78026.1"/>
    </source>
</evidence>
<evidence type="ECO:0000256" key="1">
    <source>
        <dbReference type="SAM" id="MobiDB-lite"/>
    </source>
</evidence>
<feature type="compositionally biased region" description="Acidic residues" evidence="1">
    <location>
        <begin position="124"/>
        <end position="142"/>
    </location>
</feature>
<dbReference type="AlphaFoldDB" id="M3A0U0"/>
<dbReference type="PANTHER" id="PTHR38790">
    <property type="entry name" value="2EXR DOMAIN-CONTAINING PROTEIN-RELATED"/>
    <property type="match status" value="1"/>
</dbReference>
<feature type="compositionally biased region" description="Acidic residues" evidence="1">
    <location>
        <begin position="90"/>
        <end position="115"/>
    </location>
</feature>
<organism evidence="2 3">
    <name type="scientific">Pseudocercospora fijiensis (strain CIRAD86)</name>
    <name type="common">Black leaf streak disease fungus</name>
    <name type="synonym">Mycosphaerella fijiensis</name>
    <dbReference type="NCBI Taxonomy" id="383855"/>
    <lineage>
        <taxon>Eukaryota</taxon>
        <taxon>Fungi</taxon>
        <taxon>Dikarya</taxon>
        <taxon>Ascomycota</taxon>
        <taxon>Pezizomycotina</taxon>
        <taxon>Dothideomycetes</taxon>
        <taxon>Dothideomycetidae</taxon>
        <taxon>Mycosphaerellales</taxon>
        <taxon>Mycosphaerellaceae</taxon>
        <taxon>Pseudocercospora</taxon>
    </lineage>
</organism>
<dbReference type="HOGENOM" id="CLU_698541_0_0_1"/>
<dbReference type="VEuPathDB" id="FungiDB:MYCFIDRAFT_200376"/>
<feature type="compositionally biased region" description="Basic and acidic residues" evidence="1">
    <location>
        <begin position="38"/>
        <end position="47"/>
    </location>
</feature>
<dbReference type="eggNOG" id="ENOG502T0T5">
    <property type="taxonomic scope" value="Eukaryota"/>
</dbReference>
<dbReference type="PANTHER" id="PTHR38790:SF4">
    <property type="entry name" value="2EXR DOMAIN-CONTAINING PROTEIN"/>
    <property type="match status" value="1"/>
</dbReference>
<feature type="region of interest" description="Disordered" evidence="1">
    <location>
        <begin position="38"/>
        <end position="143"/>
    </location>
</feature>
<dbReference type="Proteomes" id="UP000016932">
    <property type="component" value="Unassembled WGS sequence"/>
</dbReference>
<protein>
    <submittedName>
        <fullName evidence="2">Uncharacterized protein</fullName>
    </submittedName>
</protein>
<sequence length="481" mass="54164">MAPNLMSIPRELRDQIWEQVYGTPTQVRLTCHAIEDSYKQGESKRYPEQPVAEYPPVEDDSAAAPSQSNDVDSEADSDAGAGDDKSQSEGDGDGDGDENEDEETAKEDEPIDFDVYEFLKEHPESDDESYDVDSEDDSDEEEVSKGYKIFATSPVDTSLLMVSHQVSEEAAPYFWASLTLIFEYTAIGTMRFLMALPAPALDNIRSIGLTSWIFMDDDKDSFHAWNGSIDTPLYHRPDGPTLITPFASFLASHLPNLEEIYLYTPTGGDEDFYCLPASLDLHEMLDSRSVKRLHHVFLGDPAAKILSRWTSKDALEILMGRIPALVGYHWYRLLYPEPEKPRGFIHPADDAWEGSLNQAHSEWFEDSYDFKKNVKEDLASRWSWSGRDIDFGGDGNVQAVITVHAKKEEGQDPLHDSPEILKAIFRSSKVKSPNVGINHNDHSMLRSQDLYSQRTTDERDNPGQAQHTLMFDGEAIRAILV</sequence>
<proteinExistence type="predicted"/>
<dbReference type="GeneID" id="19335861"/>
<accession>M3A0U0</accession>
<reference evidence="2 3" key="1">
    <citation type="journal article" date="2012" name="PLoS Pathog.">
        <title>Diverse lifestyles and strategies of plant pathogenesis encoded in the genomes of eighteen Dothideomycetes fungi.</title>
        <authorList>
            <person name="Ohm R.A."/>
            <person name="Feau N."/>
            <person name="Henrissat B."/>
            <person name="Schoch C.L."/>
            <person name="Horwitz B.A."/>
            <person name="Barry K.W."/>
            <person name="Condon B.J."/>
            <person name="Copeland A.C."/>
            <person name="Dhillon B."/>
            <person name="Glaser F."/>
            <person name="Hesse C.N."/>
            <person name="Kosti I."/>
            <person name="LaButti K."/>
            <person name="Lindquist E.A."/>
            <person name="Lucas S."/>
            <person name="Salamov A.A."/>
            <person name="Bradshaw R.E."/>
            <person name="Ciuffetti L."/>
            <person name="Hamelin R.C."/>
            <person name="Kema G.H.J."/>
            <person name="Lawrence C."/>
            <person name="Scott J.A."/>
            <person name="Spatafora J.W."/>
            <person name="Turgeon B.G."/>
            <person name="de Wit P.J.G.M."/>
            <person name="Zhong S."/>
            <person name="Goodwin S.B."/>
            <person name="Grigoriev I.V."/>
        </authorList>
    </citation>
    <scope>NUCLEOTIDE SEQUENCE [LARGE SCALE GENOMIC DNA]</scope>
    <source>
        <strain evidence="2 3">CIRAD86</strain>
    </source>
</reference>
<keyword evidence="3" id="KW-1185">Reference proteome</keyword>
<name>M3A0U0_PSEFD</name>
<dbReference type="RefSeq" id="XP_007931742.1">
    <property type="nucleotide sequence ID" value="XM_007933551.1"/>
</dbReference>